<proteinExistence type="inferred from homology"/>
<name>A0A397EJM9_APHAT</name>
<accession>A0A397EJM9</accession>
<feature type="transmembrane region" description="Helical" evidence="8">
    <location>
        <begin position="175"/>
        <end position="198"/>
    </location>
</feature>
<evidence type="ECO:0000313" key="10">
    <source>
        <dbReference type="EMBL" id="RHY80276.1"/>
    </source>
</evidence>
<organism evidence="10 14">
    <name type="scientific">Aphanomyces astaci</name>
    <name type="common">Crayfish plague agent</name>
    <dbReference type="NCBI Taxonomy" id="112090"/>
    <lineage>
        <taxon>Eukaryota</taxon>
        <taxon>Sar</taxon>
        <taxon>Stramenopiles</taxon>
        <taxon>Oomycota</taxon>
        <taxon>Saprolegniomycetes</taxon>
        <taxon>Saprolegniales</taxon>
        <taxon>Verrucalvaceae</taxon>
        <taxon>Aphanomyces</taxon>
    </lineage>
</organism>
<feature type="transmembrane region" description="Helical" evidence="8">
    <location>
        <begin position="69"/>
        <end position="88"/>
    </location>
</feature>
<dbReference type="Proteomes" id="UP000266196">
    <property type="component" value="Unassembled WGS sequence"/>
</dbReference>
<evidence type="ECO:0000313" key="14">
    <source>
        <dbReference type="Proteomes" id="UP000266643"/>
    </source>
</evidence>
<dbReference type="GO" id="GO:0005886">
    <property type="term" value="C:plasma membrane"/>
    <property type="evidence" value="ECO:0007669"/>
    <property type="project" value="UniProtKB-SubCell"/>
</dbReference>
<evidence type="ECO:0000313" key="13">
    <source>
        <dbReference type="Proteomes" id="UP000266196"/>
    </source>
</evidence>
<dbReference type="NCBIfam" id="TIGR00688">
    <property type="entry name" value="rarD"/>
    <property type="match status" value="1"/>
</dbReference>
<evidence type="ECO:0000313" key="15">
    <source>
        <dbReference type="Proteomes" id="UP000286510"/>
    </source>
</evidence>
<feature type="domain" description="EamA" evidence="9">
    <location>
        <begin position="4"/>
        <end position="138"/>
    </location>
</feature>
<dbReference type="InterPro" id="IPR004626">
    <property type="entry name" value="RarD"/>
</dbReference>
<dbReference type="EMBL" id="QUTE01003217">
    <property type="protein sequence ID" value="RHZ39997.1"/>
    <property type="molecule type" value="Genomic_DNA"/>
</dbReference>
<dbReference type="Proteomes" id="UP000266643">
    <property type="component" value="Unassembled WGS sequence"/>
</dbReference>
<keyword evidence="5 8" id="KW-0812">Transmembrane</keyword>
<dbReference type="EMBL" id="QUTF01017154">
    <property type="protein sequence ID" value="RHZ04983.1"/>
    <property type="molecule type" value="Genomic_DNA"/>
</dbReference>
<keyword evidence="3" id="KW-0813">Transport</keyword>
<feature type="transmembrane region" description="Helical" evidence="8">
    <location>
        <begin position="263"/>
        <end position="281"/>
    </location>
</feature>
<evidence type="ECO:0000256" key="5">
    <source>
        <dbReference type="ARBA" id="ARBA00022692"/>
    </source>
</evidence>
<evidence type="ECO:0000256" key="4">
    <source>
        <dbReference type="ARBA" id="ARBA00022475"/>
    </source>
</evidence>
<keyword evidence="7 8" id="KW-0472">Membrane</keyword>
<dbReference type="InterPro" id="IPR000620">
    <property type="entry name" value="EamA_dom"/>
</dbReference>
<feature type="transmembrane region" description="Helical" evidence="8">
    <location>
        <begin position="235"/>
        <end position="257"/>
    </location>
</feature>
<comment type="subcellular location">
    <subcellularLocation>
        <location evidence="1">Cell membrane</location>
        <topology evidence="1">Multi-pass membrane protein</topology>
    </subcellularLocation>
</comment>
<keyword evidence="4" id="KW-1003">Cell membrane</keyword>
<evidence type="ECO:0000259" key="9">
    <source>
        <dbReference type="Pfam" id="PF00892"/>
    </source>
</evidence>
<sequence length="330" mass="35670">MTGIGILYGVTSFTLFGVMPVYYKFLSTVPAFQIALQRFTWTLPWTFMLLLGLRQHKIFAREAFTKANLALYSITAGLVAASTLLVIWAVNSGYLLEVSLGAFLNPITIVTFGVVVLKEKLRLWQVVAVACAAIGVGIFAIAYGKFPWVAMLLTTIDGSYSYVKKKAPLTPLHGMVLESLLMFPVGVVGVVVLEAQGASVLGHVSTQTDVLLIGTGIFANLPLVFLVAATQLAPLYVIGLIANLAPTIQFFFGVFVYNEPFTTTTLVGFCFLWLSMGVFAVDSFRDYKKSLLPSSASQDGAVLVVVVASPHKDTDDNSFTGVDYEAAKHP</sequence>
<feature type="transmembrane region" description="Helical" evidence="8">
    <location>
        <begin position="146"/>
        <end position="163"/>
    </location>
</feature>
<feature type="transmembrane region" description="Helical" evidence="8">
    <location>
        <begin position="123"/>
        <end position="140"/>
    </location>
</feature>
<dbReference type="Proteomes" id="UP000286510">
    <property type="component" value="Unassembled WGS sequence"/>
</dbReference>
<protein>
    <recommendedName>
        <fullName evidence="9">EamA domain-containing protein</fullName>
    </recommendedName>
</protein>
<evidence type="ECO:0000256" key="2">
    <source>
        <dbReference type="ARBA" id="ARBA00007362"/>
    </source>
</evidence>
<dbReference type="SUPFAM" id="SSF103481">
    <property type="entry name" value="Multidrug resistance efflux transporter EmrE"/>
    <property type="match status" value="2"/>
</dbReference>
<dbReference type="PANTHER" id="PTHR22911:SF137">
    <property type="entry name" value="SOLUTE CARRIER FAMILY 35 MEMBER G2-RELATED"/>
    <property type="match status" value="1"/>
</dbReference>
<dbReference type="InterPro" id="IPR037185">
    <property type="entry name" value="EmrE-like"/>
</dbReference>
<evidence type="ECO:0000256" key="7">
    <source>
        <dbReference type="ARBA" id="ARBA00023136"/>
    </source>
</evidence>
<reference evidence="13 14" key="1">
    <citation type="submission" date="2018-08" db="EMBL/GenBank/DDBJ databases">
        <title>Aphanomyces genome sequencing and annotation.</title>
        <authorList>
            <person name="Minardi D."/>
            <person name="Oidtmann B."/>
            <person name="Van Der Giezen M."/>
            <person name="Studholme D.J."/>
        </authorList>
    </citation>
    <scope>NUCLEOTIDE SEQUENCE [LARGE SCALE GENOMIC DNA]</scope>
    <source>
        <strain evidence="12 13">197901</strain>
        <strain evidence="10 14">D2</strain>
        <strain evidence="11 15">FDL457</strain>
    </source>
</reference>
<evidence type="ECO:0000256" key="8">
    <source>
        <dbReference type="SAM" id="Phobius"/>
    </source>
</evidence>
<dbReference type="Pfam" id="PF00892">
    <property type="entry name" value="EamA"/>
    <property type="match status" value="1"/>
</dbReference>
<dbReference type="PANTHER" id="PTHR22911">
    <property type="entry name" value="ACYL-MALONYL CONDENSING ENZYME-RELATED"/>
    <property type="match status" value="1"/>
</dbReference>
<keyword evidence="6 8" id="KW-1133">Transmembrane helix</keyword>
<dbReference type="AlphaFoldDB" id="A0A397EJM9"/>
<evidence type="ECO:0000256" key="3">
    <source>
        <dbReference type="ARBA" id="ARBA00022448"/>
    </source>
</evidence>
<feature type="transmembrane region" description="Helical" evidence="8">
    <location>
        <begin position="210"/>
        <end position="228"/>
    </location>
</feature>
<evidence type="ECO:0000313" key="11">
    <source>
        <dbReference type="EMBL" id="RHZ04983.1"/>
    </source>
</evidence>
<evidence type="ECO:0000256" key="6">
    <source>
        <dbReference type="ARBA" id="ARBA00022989"/>
    </source>
</evidence>
<comment type="similarity">
    <text evidence="2">Belongs to the EamA transporter family.</text>
</comment>
<dbReference type="VEuPathDB" id="FungiDB:H257_18189"/>
<feature type="transmembrane region" description="Helical" evidence="8">
    <location>
        <begin position="5"/>
        <end position="23"/>
    </location>
</feature>
<comment type="caution">
    <text evidence="10">The sequence shown here is derived from an EMBL/GenBank/DDBJ whole genome shotgun (WGS) entry which is preliminary data.</text>
</comment>
<evidence type="ECO:0000256" key="1">
    <source>
        <dbReference type="ARBA" id="ARBA00004651"/>
    </source>
</evidence>
<feature type="transmembrane region" description="Helical" evidence="8">
    <location>
        <begin position="94"/>
        <end position="116"/>
    </location>
</feature>
<gene>
    <name evidence="11" type="ORF">DYB26_011671</name>
    <name evidence="10" type="ORF">DYB30_002837</name>
    <name evidence="12" type="ORF">DYB31_004759</name>
</gene>
<dbReference type="EMBL" id="QUTD01000018">
    <property type="protein sequence ID" value="RHY80276.1"/>
    <property type="molecule type" value="Genomic_DNA"/>
</dbReference>
<evidence type="ECO:0000313" key="12">
    <source>
        <dbReference type="EMBL" id="RHZ39997.1"/>
    </source>
</evidence>